<dbReference type="EMBL" id="JAUHHC010000003">
    <property type="protein sequence ID" value="MDN3921134.1"/>
    <property type="molecule type" value="Genomic_DNA"/>
</dbReference>
<dbReference type="Proteomes" id="UP001228044">
    <property type="component" value="Unassembled WGS sequence"/>
</dbReference>
<comment type="subcellular location">
    <subcellularLocation>
        <location evidence="1">Cell outer membrane</location>
        <topology evidence="1">Lipid-anchor</topology>
    </subcellularLocation>
</comment>
<proteinExistence type="predicted"/>
<evidence type="ECO:0000313" key="8">
    <source>
        <dbReference type="EMBL" id="MDN3921134.1"/>
    </source>
</evidence>
<dbReference type="NCBIfam" id="NF047847">
    <property type="entry name" value="SS_mature_LptM"/>
    <property type="match status" value="1"/>
</dbReference>
<keyword evidence="5" id="KW-0998">Cell outer membrane</keyword>
<feature type="region of interest" description="Disordered" evidence="7">
    <location>
        <begin position="35"/>
        <end position="57"/>
    </location>
</feature>
<organism evidence="8 9">
    <name type="scientific">Roseateles violae</name>
    <dbReference type="NCBI Taxonomy" id="3058042"/>
    <lineage>
        <taxon>Bacteria</taxon>
        <taxon>Pseudomonadati</taxon>
        <taxon>Pseudomonadota</taxon>
        <taxon>Betaproteobacteria</taxon>
        <taxon>Burkholderiales</taxon>
        <taxon>Sphaerotilaceae</taxon>
        <taxon>Roseateles</taxon>
    </lineage>
</organism>
<keyword evidence="9" id="KW-1185">Reference proteome</keyword>
<reference evidence="8 9" key="1">
    <citation type="submission" date="2023-06" db="EMBL/GenBank/DDBJ databases">
        <title>Pelomonas sp. PFR6 16S ribosomal RNA gene Genome sequencing and assembly.</title>
        <authorList>
            <person name="Woo H."/>
        </authorList>
    </citation>
    <scope>NUCLEOTIDE SEQUENCE [LARGE SCALE GENOMIC DNA]</scope>
    <source>
        <strain evidence="8 9">PFR6</strain>
    </source>
</reference>
<evidence type="ECO:0000256" key="7">
    <source>
        <dbReference type="SAM" id="MobiDB-lite"/>
    </source>
</evidence>
<protein>
    <submittedName>
        <fullName evidence="8">Lipoprotein</fullName>
    </submittedName>
</protein>
<keyword evidence="4" id="KW-0564">Palmitate</keyword>
<gene>
    <name evidence="8" type="ORF">QWJ38_12655</name>
</gene>
<evidence type="ECO:0000313" key="9">
    <source>
        <dbReference type="Proteomes" id="UP001228044"/>
    </source>
</evidence>
<evidence type="ECO:0000256" key="1">
    <source>
        <dbReference type="ARBA" id="ARBA00004459"/>
    </source>
</evidence>
<evidence type="ECO:0000256" key="4">
    <source>
        <dbReference type="ARBA" id="ARBA00023139"/>
    </source>
</evidence>
<dbReference type="RefSeq" id="WP_290359438.1">
    <property type="nucleotide sequence ID" value="NZ_JAUHHC010000003.1"/>
</dbReference>
<evidence type="ECO:0000256" key="3">
    <source>
        <dbReference type="ARBA" id="ARBA00023136"/>
    </source>
</evidence>
<keyword evidence="6 8" id="KW-0449">Lipoprotein</keyword>
<evidence type="ECO:0000256" key="5">
    <source>
        <dbReference type="ARBA" id="ARBA00023237"/>
    </source>
</evidence>
<keyword evidence="3" id="KW-0472">Membrane</keyword>
<keyword evidence="2" id="KW-0732">Signal</keyword>
<feature type="compositionally biased region" description="Pro residues" evidence="7">
    <location>
        <begin position="48"/>
        <end position="57"/>
    </location>
</feature>
<dbReference type="PROSITE" id="PS51257">
    <property type="entry name" value="PROKAR_LIPOPROTEIN"/>
    <property type="match status" value="1"/>
</dbReference>
<accession>A0ABT8DX46</accession>
<sequence>MKTNSLLRSVCLPCAVLALGLLGACGQKGPLTLPKPASAASAPVAAPALPPASTPIR</sequence>
<name>A0ABT8DX46_9BURK</name>
<feature type="compositionally biased region" description="Low complexity" evidence="7">
    <location>
        <begin position="35"/>
        <end position="47"/>
    </location>
</feature>
<comment type="caution">
    <text evidence="8">The sequence shown here is derived from an EMBL/GenBank/DDBJ whole genome shotgun (WGS) entry which is preliminary data.</text>
</comment>
<evidence type="ECO:0000256" key="6">
    <source>
        <dbReference type="ARBA" id="ARBA00023288"/>
    </source>
</evidence>
<dbReference type="InterPro" id="IPR032831">
    <property type="entry name" value="LptM_cons"/>
</dbReference>
<evidence type="ECO:0000256" key="2">
    <source>
        <dbReference type="ARBA" id="ARBA00022729"/>
    </source>
</evidence>